<dbReference type="AlphaFoldDB" id="A0A0B6Y869"/>
<evidence type="ECO:0000256" key="1">
    <source>
        <dbReference type="SAM" id="MobiDB-lite"/>
    </source>
</evidence>
<feature type="non-terminal residue" evidence="2">
    <location>
        <position position="86"/>
    </location>
</feature>
<sequence>LKLVLRKSSDGTAELISGPSFREKNKRSLVVPDTDYSISSSRTESEQRWNVATPSGAHSSHVSSSPLVNFTVGSNSDNMQSQNTPV</sequence>
<reference evidence="2" key="1">
    <citation type="submission" date="2014-12" db="EMBL/GenBank/DDBJ databases">
        <title>Insight into the proteome of Arion vulgaris.</title>
        <authorList>
            <person name="Aradska J."/>
            <person name="Bulat T."/>
            <person name="Smidak R."/>
            <person name="Sarate P."/>
            <person name="Gangsoo J."/>
            <person name="Sialana F."/>
            <person name="Bilban M."/>
            <person name="Lubec G."/>
        </authorList>
    </citation>
    <scope>NUCLEOTIDE SEQUENCE</scope>
    <source>
        <tissue evidence="2">Skin</tissue>
    </source>
</reference>
<gene>
    <name evidence="2" type="primary">ORF16427</name>
</gene>
<feature type="compositionally biased region" description="Polar residues" evidence="1">
    <location>
        <begin position="66"/>
        <end position="86"/>
    </location>
</feature>
<accession>A0A0B6Y869</accession>
<feature type="region of interest" description="Disordered" evidence="1">
    <location>
        <begin position="33"/>
        <end position="86"/>
    </location>
</feature>
<organism evidence="2">
    <name type="scientific">Arion vulgaris</name>
    <dbReference type="NCBI Taxonomy" id="1028688"/>
    <lineage>
        <taxon>Eukaryota</taxon>
        <taxon>Metazoa</taxon>
        <taxon>Spiralia</taxon>
        <taxon>Lophotrochozoa</taxon>
        <taxon>Mollusca</taxon>
        <taxon>Gastropoda</taxon>
        <taxon>Heterobranchia</taxon>
        <taxon>Euthyneura</taxon>
        <taxon>Panpulmonata</taxon>
        <taxon>Eupulmonata</taxon>
        <taxon>Stylommatophora</taxon>
        <taxon>Helicina</taxon>
        <taxon>Arionoidea</taxon>
        <taxon>Arionidae</taxon>
        <taxon>Arion</taxon>
    </lineage>
</organism>
<protein>
    <submittedName>
        <fullName evidence="2">Uncharacterized protein</fullName>
    </submittedName>
</protein>
<feature type="non-terminal residue" evidence="2">
    <location>
        <position position="1"/>
    </location>
</feature>
<name>A0A0B6Y869_9EUPU</name>
<feature type="compositionally biased region" description="Low complexity" evidence="1">
    <location>
        <begin position="55"/>
        <end position="65"/>
    </location>
</feature>
<evidence type="ECO:0000313" key="2">
    <source>
        <dbReference type="EMBL" id="CEK52349.1"/>
    </source>
</evidence>
<proteinExistence type="predicted"/>
<dbReference type="EMBL" id="HACG01005484">
    <property type="protein sequence ID" value="CEK52349.1"/>
    <property type="molecule type" value="Transcribed_RNA"/>
</dbReference>
<feature type="compositionally biased region" description="Polar residues" evidence="1">
    <location>
        <begin position="36"/>
        <end position="53"/>
    </location>
</feature>